<dbReference type="AlphaFoldDB" id="A0AAD4P6G4"/>
<keyword evidence="1" id="KW-0472">Membrane</keyword>
<sequence length="482" mass="56153">MEKLSYSDYHKYNHGEFEASVDIATLEEFSHLLQSQPKKLYSESWRRRQIQKVPSQIRWRINMQRDDQIYDPVMVSIGPYHHGKPELRRAEEFKYLCLDWRAGGDEKKKALFYSKILKQIGEIRDSYAEVTIVEKYDDKSLALMMLLDASMIIDFIHNFNYQGLKGKSSSFLDWQRCLGARSGPLMVRDMMVMENQIPFQVLKILINLLYEREEAGLFLLRFLSHKVGIEVKHAGIPGEKEDPPIHFLEAFWRVLVKKRTDTLLKPEMECSNNIGGNRSLVLSGMSMREEMNNDTDISYMHRSVMDLKAKGIRVVPNSNCTRSPRDITFRPNGRCFSQLQLPIQYVSDLTLVVCSNMIAFEVLPNDTSSLVVLSYAIFMKSLIQSPEDVKELQERGVLLNRLANLEKVVEVFKEIDTFGLHDQDIFKDVKRRIEEHCSSRAKTWFAELIYTRFRTPWTAIALFAAVILLCLTFLQTFFTIRR</sequence>
<keyword evidence="1" id="KW-0812">Transmembrane</keyword>
<reference evidence="2 3" key="1">
    <citation type="journal article" date="2021" name="Nat. Commun.">
        <title>Incipient diploidization of the medicinal plant Perilla within 10,000 years.</title>
        <authorList>
            <person name="Zhang Y."/>
            <person name="Shen Q."/>
            <person name="Leng L."/>
            <person name="Zhang D."/>
            <person name="Chen S."/>
            <person name="Shi Y."/>
            <person name="Ning Z."/>
            <person name="Chen S."/>
        </authorList>
    </citation>
    <scope>NUCLEOTIDE SEQUENCE [LARGE SCALE GENOMIC DNA]</scope>
    <source>
        <strain evidence="3">cv. PC099</strain>
    </source>
</reference>
<dbReference type="InterPro" id="IPR004158">
    <property type="entry name" value="DUF247_pln"/>
</dbReference>
<dbReference type="PANTHER" id="PTHR31170">
    <property type="entry name" value="BNAC04G53230D PROTEIN"/>
    <property type="match status" value="1"/>
</dbReference>
<organism evidence="2 3">
    <name type="scientific">Perilla frutescens var. hirtella</name>
    <name type="common">Perilla citriodora</name>
    <name type="synonym">Perilla setoyensis</name>
    <dbReference type="NCBI Taxonomy" id="608512"/>
    <lineage>
        <taxon>Eukaryota</taxon>
        <taxon>Viridiplantae</taxon>
        <taxon>Streptophyta</taxon>
        <taxon>Embryophyta</taxon>
        <taxon>Tracheophyta</taxon>
        <taxon>Spermatophyta</taxon>
        <taxon>Magnoliopsida</taxon>
        <taxon>eudicotyledons</taxon>
        <taxon>Gunneridae</taxon>
        <taxon>Pentapetalae</taxon>
        <taxon>asterids</taxon>
        <taxon>lamiids</taxon>
        <taxon>Lamiales</taxon>
        <taxon>Lamiaceae</taxon>
        <taxon>Nepetoideae</taxon>
        <taxon>Elsholtzieae</taxon>
        <taxon>Perilla</taxon>
    </lineage>
</organism>
<comment type="caution">
    <text evidence="2">The sequence shown here is derived from an EMBL/GenBank/DDBJ whole genome shotgun (WGS) entry which is preliminary data.</text>
</comment>
<keyword evidence="3" id="KW-1185">Reference proteome</keyword>
<dbReference type="Proteomes" id="UP001190926">
    <property type="component" value="Unassembled WGS sequence"/>
</dbReference>
<dbReference type="Pfam" id="PF03140">
    <property type="entry name" value="DUF247"/>
    <property type="match status" value="1"/>
</dbReference>
<protein>
    <submittedName>
        <fullName evidence="2">Uncharacterized protein</fullName>
    </submittedName>
</protein>
<gene>
    <name evidence="2" type="ORF">C2S53_018047</name>
</gene>
<dbReference type="PANTHER" id="PTHR31170:SF25">
    <property type="entry name" value="BNAA09G04570D PROTEIN"/>
    <property type="match status" value="1"/>
</dbReference>
<accession>A0AAD4P6G4</accession>
<keyword evidence="1" id="KW-1133">Transmembrane helix</keyword>
<name>A0AAD4P6G4_PERFH</name>
<feature type="transmembrane region" description="Helical" evidence="1">
    <location>
        <begin position="457"/>
        <end position="480"/>
    </location>
</feature>
<dbReference type="EMBL" id="SDAM02000121">
    <property type="protein sequence ID" value="KAH6828698.1"/>
    <property type="molecule type" value="Genomic_DNA"/>
</dbReference>
<proteinExistence type="predicted"/>
<evidence type="ECO:0000313" key="2">
    <source>
        <dbReference type="EMBL" id="KAH6828698.1"/>
    </source>
</evidence>
<evidence type="ECO:0000313" key="3">
    <source>
        <dbReference type="Proteomes" id="UP001190926"/>
    </source>
</evidence>
<evidence type="ECO:0000256" key="1">
    <source>
        <dbReference type="SAM" id="Phobius"/>
    </source>
</evidence>